<name>A0A939HIY1_9PROT</name>
<proteinExistence type="predicted"/>
<evidence type="ECO:0000313" key="2">
    <source>
        <dbReference type="EMBL" id="MBO1323580.1"/>
    </source>
</evidence>
<reference evidence="2" key="1">
    <citation type="submission" date="2021-03" db="EMBL/GenBank/DDBJ databases">
        <title>The complete genome sequence of Acetobacter sp. TBRC 12339.</title>
        <authorList>
            <person name="Charoenyingcharoen P."/>
            <person name="Yukphan P."/>
        </authorList>
    </citation>
    <scope>NUCLEOTIDE SEQUENCE</scope>
    <source>
        <strain evidence="2">TBRC 12339</strain>
    </source>
</reference>
<dbReference type="Proteomes" id="UP000664073">
    <property type="component" value="Unassembled WGS sequence"/>
</dbReference>
<keyword evidence="1" id="KW-0732">Signal</keyword>
<dbReference type="AlphaFoldDB" id="A0A939HIY1"/>
<sequence length="146" mass="14535">MRYSHGIFACLTAIGVLTSSAHAQSMPGMGSAENAMGGMSSGGMGSGMGSGMMSGMLPNVSSASSGNIAGVLSYCVQNNYLSGSGATSALSGLTSKAGLTSSSDYTSGQKGQLLTGESNPFSLSTLKSGLKQKVCNMVLSRAQNLL</sequence>
<evidence type="ECO:0000313" key="3">
    <source>
        <dbReference type="Proteomes" id="UP000664073"/>
    </source>
</evidence>
<dbReference type="Pfam" id="PF10696">
    <property type="entry name" value="DUF2501"/>
    <property type="match status" value="1"/>
</dbReference>
<comment type="caution">
    <text evidence="2">The sequence shown here is derived from an EMBL/GenBank/DDBJ whole genome shotgun (WGS) entry which is preliminary data.</text>
</comment>
<feature type="chain" id="PRO_5036906841" evidence="1">
    <location>
        <begin position="24"/>
        <end position="146"/>
    </location>
</feature>
<gene>
    <name evidence="2" type="ORF">J2D77_00215</name>
</gene>
<protein>
    <submittedName>
        <fullName evidence="2">YjjA family protein</fullName>
    </submittedName>
</protein>
<evidence type="ECO:0000256" key="1">
    <source>
        <dbReference type="SAM" id="SignalP"/>
    </source>
</evidence>
<feature type="signal peptide" evidence="1">
    <location>
        <begin position="1"/>
        <end position="23"/>
    </location>
</feature>
<dbReference type="EMBL" id="JAFVMH010000001">
    <property type="protein sequence ID" value="MBO1323580.1"/>
    <property type="molecule type" value="Genomic_DNA"/>
</dbReference>
<dbReference type="InterPro" id="IPR019637">
    <property type="entry name" value="DUF2501"/>
</dbReference>
<accession>A0A939HIY1</accession>
<organism evidence="2 3">
    <name type="scientific">Acetobacter garciniae</name>
    <dbReference type="NCBI Taxonomy" id="2817435"/>
    <lineage>
        <taxon>Bacteria</taxon>
        <taxon>Pseudomonadati</taxon>
        <taxon>Pseudomonadota</taxon>
        <taxon>Alphaproteobacteria</taxon>
        <taxon>Acetobacterales</taxon>
        <taxon>Acetobacteraceae</taxon>
        <taxon>Acetobacter</taxon>
    </lineage>
</organism>
<keyword evidence="3" id="KW-1185">Reference proteome</keyword>